<name>A0A7N0THR5_KALFE</name>
<evidence type="ECO:0000256" key="6">
    <source>
        <dbReference type="ARBA" id="ARBA00023212"/>
    </source>
</evidence>
<evidence type="ECO:0000313" key="8">
    <source>
        <dbReference type="EnsemblPlants" id="Kaladp0037s0381.1.v1.1"/>
    </source>
</evidence>
<organism evidence="8 9">
    <name type="scientific">Kalanchoe fedtschenkoi</name>
    <name type="common">Lavender scallops</name>
    <name type="synonym">South American air plant</name>
    <dbReference type="NCBI Taxonomy" id="63787"/>
    <lineage>
        <taxon>Eukaryota</taxon>
        <taxon>Viridiplantae</taxon>
        <taxon>Streptophyta</taxon>
        <taxon>Embryophyta</taxon>
        <taxon>Tracheophyta</taxon>
        <taxon>Spermatophyta</taxon>
        <taxon>Magnoliopsida</taxon>
        <taxon>eudicotyledons</taxon>
        <taxon>Gunneridae</taxon>
        <taxon>Pentapetalae</taxon>
        <taxon>Saxifragales</taxon>
        <taxon>Crassulaceae</taxon>
        <taxon>Kalanchoe</taxon>
    </lineage>
</organism>
<evidence type="ECO:0000256" key="5">
    <source>
        <dbReference type="ARBA" id="ARBA00023054"/>
    </source>
</evidence>
<evidence type="ECO:0000313" key="9">
    <source>
        <dbReference type="Proteomes" id="UP000594263"/>
    </source>
</evidence>
<evidence type="ECO:0000256" key="4">
    <source>
        <dbReference type="ARBA" id="ARBA00022701"/>
    </source>
</evidence>
<evidence type="ECO:0000256" key="2">
    <source>
        <dbReference type="ARBA" id="ARBA00008825"/>
    </source>
</evidence>
<dbReference type="Gramene" id="Kaladp0037s0381.1.v1.1">
    <property type="protein sequence ID" value="Kaladp0037s0381.1.v1.1"/>
    <property type="gene ID" value="Kaladp0037s0381.v1.1"/>
</dbReference>
<dbReference type="Pfam" id="PF07058">
    <property type="entry name" value="MAP70"/>
    <property type="match status" value="1"/>
</dbReference>
<dbReference type="PANTHER" id="PTHR31246">
    <property type="entry name" value="MICROTUBULE-ASSOCIATED PROTEIN 70-2"/>
    <property type="match status" value="1"/>
</dbReference>
<evidence type="ECO:0000256" key="3">
    <source>
        <dbReference type="ARBA" id="ARBA00022490"/>
    </source>
</evidence>
<keyword evidence="5 7" id="KW-0175">Coiled coil</keyword>
<keyword evidence="9" id="KW-1185">Reference proteome</keyword>
<keyword evidence="3" id="KW-0963">Cytoplasm</keyword>
<comment type="similarity">
    <text evidence="2">Belongs to the MAP70 family.</text>
</comment>
<dbReference type="PANTHER" id="PTHR31246:SF18">
    <property type="entry name" value="MICROTUBULE-ASSOCIATED PROTEIN 70-1-LIKE"/>
    <property type="match status" value="1"/>
</dbReference>
<keyword evidence="6" id="KW-0206">Cytoskeleton</keyword>
<feature type="coiled-coil region" evidence="7">
    <location>
        <begin position="51"/>
        <end position="127"/>
    </location>
</feature>
<comment type="subcellular location">
    <subcellularLocation>
        <location evidence="1">Cytoplasm</location>
        <location evidence="1">Cytoskeleton</location>
    </subcellularLocation>
</comment>
<sequence length="581" mass="65534">MMASCDSAKPTVSPPSSLKPCKKNIVSIPKAPEFEDILTLLHGSDPVRLELTRLDNQLREKERELGDAQAEIKALNQTERLKNKALHQISDELTKIHHKLKENEALLETKNLQMNKLADEKKQALAAQFAAEATLRRVHASLKDDDIPPIETILAPLEAQLKLARQEIVKLQEDNRALDRLTKSKEAALLEADQTVQMALAKASMVEDLHNRNQELIKQVEICQEENKILDKMQRQKVAEVEKLTLTVHQLEESILAGGAAANAVREYQRRVQEMSEEMKTLERELARAKVTANRVATVVANEWKDSNDKVMPVKQWLEERKVLQSEMQHLRDKLAVAERTAKAESQLKEKYLIRFKFLEEQFKGSLGSSFSSSHRKITINSHRESVGGADISRMPSTGFHLIKTPVTHSKNASTLLKHAKVSSKSLDDGIRSYEENKKLMSNGLQANPSSGYAVTVDVPETYNQVAAEKNKSEVEEYVSGVLYDFLQKDVVTLKRSCQEKEKSLKNKDEEILMLGKKVDTLNKALEVETRKYRREIGALKEEMAAMRGNAEHNLRACSLSAHRGALPRSYSLSARNMPNS</sequence>
<evidence type="ECO:0000256" key="7">
    <source>
        <dbReference type="SAM" id="Coils"/>
    </source>
</evidence>
<accession>A0A7N0THR5</accession>
<feature type="coiled-coil region" evidence="7">
    <location>
        <begin position="154"/>
        <end position="226"/>
    </location>
</feature>
<dbReference type="GO" id="GO:0005874">
    <property type="term" value="C:microtubule"/>
    <property type="evidence" value="ECO:0007669"/>
    <property type="project" value="UniProtKB-KW"/>
</dbReference>
<feature type="coiled-coil region" evidence="7">
    <location>
        <begin position="491"/>
        <end position="550"/>
    </location>
</feature>
<protein>
    <submittedName>
        <fullName evidence="8">Uncharacterized protein</fullName>
    </submittedName>
</protein>
<dbReference type="Proteomes" id="UP000594263">
    <property type="component" value="Unplaced"/>
</dbReference>
<reference evidence="8" key="1">
    <citation type="submission" date="2021-01" db="UniProtKB">
        <authorList>
            <consortium name="EnsemblPlants"/>
        </authorList>
    </citation>
    <scope>IDENTIFICATION</scope>
</reference>
<dbReference type="EnsemblPlants" id="Kaladp0037s0381.1.v1.1">
    <property type="protein sequence ID" value="Kaladp0037s0381.1.v1.1"/>
    <property type="gene ID" value="Kaladp0037s0381.v1.1"/>
</dbReference>
<feature type="coiled-coil region" evidence="7">
    <location>
        <begin position="265"/>
        <end position="348"/>
    </location>
</feature>
<dbReference type="AlphaFoldDB" id="A0A7N0THR5"/>
<keyword evidence="4" id="KW-0493">Microtubule</keyword>
<proteinExistence type="inferred from homology"/>
<dbReference type="GO" id="GO:0008017">
    <property type="term" value="F:microtubule binding"/>
    <property type="evidence" value="ECO:0007669"/>
    <property type="project" value="InterPro"/>
</dbReference>
<dbReference type="GO" id="GO:0007010">
    <property type="term" value="P:cytoskeleton organization"/>
    <property type="evidence" value="ECO:0007669"/>
    <property type="project" value="InterPro"/>
</dbReference>
<dbReference type="InterPro" id="IPR009768">
    <property type="entry name" value="MAP70"/>
</dbReference>
<evidence type="ECO:0000256" key="1">
    <source>
        <dbReference type="ARBA" id="ARBA00004245"/>
    </source>
</evidence>